<sequence length="139" mass="16147">MCARVELERFSSDARHSVLTPISPRVTLEHWFHIFALDVGTQMTFRHRAPFCPFSLHVSVYQIRYLPLEFNADQWLDNWLEVMSLWGRGLCLSAVKVVDEFPGFRNSWRRITNWQRASNCFGLLLLSTVATCIGLRSLS</sequence>
<name>A0AAD3SH62_NEPGR</name>
<accession>A0AAD3SH62</accession>
<dbReference type="Proteomes" id="UP001279734">
    <property type="component" value="Unassembled WGS sequence"/>
</dbReference>
<organism evidence="1 2">
    <name type="scientific">Nepenthes gracilis</name>
    <name type="common">Slender pitcher plant</name>
    <dbReference type="NCBI Taxonomy" id="150966"/>
    <lineage>
        <taxon>Eukaryota</taxon>
        <taxon>Viridiplantae</taxon>
        <taxon>Streptophyta</taxon>
        <taxon>Embryophyta</taxon>
        <taxon>Tracheophyta</taxon>
        <taxon>Spermatophyta</taxon>
        <taxon>Magnoliopsida</taxon>
        <taxon>eudicotyledons</taxon>
        <taxon>Gunneridae</taxon>
        <taxon>Pentapetalae</taxon>
        <taxon>Caryophyllales</taxon>
        <taxon>Nepenthaceae</taxon>
        <taxon>Nepenthes</taxon>
    </lineage>
</organism>
<dbReference type="EMBL" id="BSYO01000010">
    <property type="protein sequence ID" value="GMH10569.1"/>
    <property type="molecule type" value="Genomic_DNA"/>
</dbReference>
<keyword evidence="2" id="KW-1185">Reference proteome</keyword>
<dbReference type="AlphaFoldDB" id="A0AAD3SH62"/>
<reference evidence="1" key="1">
    <citation type="submission" date="2023-05" db="EMBL/GenBank/DDBJ databases">
        <title>Nepenthes gracilis genome sequencing.</title>
        <authorList>
            <person name="Fukushima K."/>
        </authorList>
    </citation>
    <scope>NUCLEOTIDE SEQUENCE</scope>
    <source>
        <strain evidence="1">SING2019-196</strain>
    </source>
</reference>
<proteinExistence type="predicted"/>
<evidence type="ECO:0000313" key="2">
    <source>
        <dbReference type="Proteomes" id="UP001279734"/>
    </source>
</evidence>
<gene>
    <name evidence="1" type="ORF">Nepgr_012410</name>
</gene>
<evidence type="ECO:0000313" key="1">
    <source>
        <dbReference type="EMBL" id="GMH10569.1"/>
    </source>
</evidence>
<comment type="caution">
    <text evidence="1">The sequence shown here is derived from an EMBL/GenBank/DDBJ whole genome shotgun (WGS) entry which is preliminary data.</text>
</comment>
<protein>
    <submittedName>
        <fullName evidence="1">Uncharacterized protein</fullName>
    </submittedName>
</protein>